<reference evidence="2 3" key="1">
    <citation type="submission" date="2021-12" db="EMBL/GenBank/DDBJ databases">
        <title>Genome sequencing of bacteria with rrn-lacking chromosome and rrn-plasmid.</title>
        <authorList>
            <person name="Anda M."/>
            <person name="Iwasaki W."/>
        </authorList>
    </citation>
    <scope>NUCLEOTIDE SEQUENCE [LARGE SCALE GENOMIC DNA]</scope>
    <source>
        <strain evidence="2 3">NBRC 15940</strain>
    </source>
</reference>
<dbReference type="SMART" id="SM01126">
    <property type="entry name" value="DDE_Tnp_IS1595"/>
    <property type="match status" value="1"/>
</dbReference>
<proteinExistence type="predicted"/>
<dbReference type="InterPro" id="IPR024445">
    <property type="entry name" value="Tnp_ISXO2-like"/>
</dbReference>
<feature type="domain" description="ISXO2-like transposase" evidence="1">
    <location>
        <begin position="128"/>
        <end position="267"/>
    </location>
</feature>
<accession>A0AAN5AL50</accession>
<evidence type="ECO:0000259" key="1">
    <source>
        <dbReference type="SMART" id="SM01126"/>
    </source>
</evidence>
<comment type="caution">
    <text evidence="2">The sequence shown here is derived from an EMBL/GenBank/DDBJ whole genome shotgun (WGS) entry which is preliminary data.</text>
</comment>
<dbReference type="RefSeq" id="WP_338236239.1">
    <property type="nucleotide sequence ID" value="NZ_BQKE01000001.1"/>
</dbReference>
<dbReference type="Pfam" id="PF12762">
    <property type="entry name" value="DDE_Tnp_IS1595"/>
    <property type="match status" value="1"/>
</dbReference>
<dbReference type="NCBIfam" id="NF033547">
    <property type="entry name" value="transpos_IS1595"/>
    <property type="match status" value="1"/>
</dbReference>
<evidence type="ECO:0000313" key="2">
    <source>
        <dbReference type="EMBL" id="GJM60508.1"/>
    </source>
</evidence>
<organism evidence="2 3">
    <name type="scientific">Persicobacter diffluens</name>
    <dbReference type="NCBI Taxonomy" id="981"/>
    <lineage>
        <taxon>Bacteria</taxon>
        <taxon>Pseudomonadati</taxon>
        <taxon>Bacteroidota</taxon>
        <taxon>Cytophagia</taxon>
        <taxon>Cytophagales</taxon>
        <taxon>Persicobacteraceae</taxon>
        <taxon>Persicobacter</taxon>
    </lineage>
</organism>
<keyword evidence="3" id="KW-1185">Reference proteome</keyword>
<dbReference type="AlphaFoldDB" id="A0AAN5AL50"/>
<name>A0AAN5AL50_9BACT</name>
<evidence type="ECO:0000313" key="3">
    <source>
        <dbReference type="Proteomes" id="UP001310022"/>
    </source>
</evidence>
<protein>
    <recommendedName>
        <fullName evidence="1">ISXO2-like transposase domain-containing protein</fullName>
    </recommendedName>
</protein>
<dbReference type="Proteomes" id="UP001310022">
    <property type="component" value="Unassembled WGS sequence"/>
</dbReference>
<gene>
    <name evidence="2" type="ORF">PEDI_10600</name>
</gene>
<dbReference type="EMBL" id="BQKE01000001">
    <property type="protein sequence ID" value="GJM60508.1"/>
    <property type="molecule type" value="Genomic_DNA"/>
</dbReference>
<sequence>MKIFKGQDLIAFTTKFPSDLECQEYLAEQKWDHGFTCRKCGHGASQVRKNHARTCNKCSHTESPTANTLFHKVKFGIRKAFFICFEMSTSTKSFSARYMAKRYSITEKTARMFMHKVREAMKSSEQHPMQGTVHVDEFVIGGKENGKIGRSYHTKKKKIVCALELTEDLKVKRMYSMRIKDYSSKELRQIFDRHISPNAKVTADEWRGYDPIAEDYSLTQIKSENGMNFKALHTMIHQVKSWVRTTFSWVSKKHVDRYLSEFNYRLNRSQTKETIFHNLISRMIRSEKIYQTQILCT</sequence>